<keyword evidence="6 14" id="KW-0769">Symport</keyword>
<dbReference type="GO" id="GO:0005886">
    <property type="term" value="C:plasma membrane"/>
    <property type="evidence" value="ECO:0007669"/>
    <property type="project" value="UniProtKB-SubCell"/>
</dbReference>
<evidence type="ECO:0000256" key="2">
    <source>
        <dbReference type="ARBA" id="ARBA00006434"/>
    </source>
</evidence>
<dbReference type="GO" id="GO:0015193">
    <property type="term" value="F:L-proline transmembrane transporter activity"/>
    <property type="evidence" value="ECO:0007669"/>
    <property type="project" value="TreeGrafter"/>
</dbReference>
<evidence type="ECO:0000256" key="4">
    <source>
        <dbReference type="ARBA" id="ARBA00022475"/>
    </source>
</evidence>
<dbReference type="NCBIfam" id="TIGR00813">
    <property type="entry name" value="sss"/>
    <property type="match status" value="1"/>
</dbReference>
<dbReference type="AlphaFoldDB" id="A0A9W6MNW7"/>
<keyword evidence="5 14" id="KW-0812">Transmembrane</keyword>
<keyword evidence="11 14" id="KW-0739">Sodium transport</keyword>
<dbReference type="InterPro" id="IPR050277">
    <property type="entry name" value="Sodium:Solute_Symporter"/>
</dbReference>
<evidence type="ECO:0000256" key="12">
    <source>
        <dbReference type="ARBA" id="ARBA00033708"/>
    </source>
</evidence>
<keyword evidence="7 14" id="KW-1133">Transmembrane helix</keyword>
<dbReference type="PANTHER" id="PTHR48086:SF3">
    <property type="entry name" value="SODIUM_PROLINE SYMPORTER"/>
    <property type="match status" value="1"/>
</dbReference>
<feature type="transmembrane region" description="Helical" evidence="14">
    <location>
        <begin position="441"/>
        <end position="465"/>
    </location>
</feature>
<feature type="transmembrane region" description="Helical" evidence="14">
    <location>
        <begin position="497"/>
        <end position="518"/>
    </location>
</feature>
<dbReference type="CDD" id="cd11475">
    <property type="entry name" value="SLC5sbd_PutP"/>
    <property type="match status" value="1"/>
</dbReference>
<protein>
    <recommendedName>
        <fullName evidence="14">Sodium/proline symporter</fullName>
    </recommendedName>
    <alternativeName>
        <fullName evidence="14">Proline permease</fullName>
    </alternativeName>
</protein>
<dbReference type="InterPro" id="IPR001734">
    <property type="entry name" value="Na/solute_symporter"/>
</dbReference>
<dbReference type="PANTHER" id="PTHR48086">
    <property type="entry name" value="SODIUM/PROLINE SYMPORTER-RELATED"/>
    <property type="match status" value="1"/>
</dbReference>
<keyword evidence="14" id="KW-0029">Amino-acid transport</keyword>
<evidence type="ECO:0000256" key="7">
    <source>
        <dbReference type="ARBA" id="ARBA00022989"/>
    </source>
</evidence>
<comment type="function">
    <text evidence="14">Catalyzes the sodium-dependent uptake of extracellular L-proline.</text>
</comment>
<evidence type="ECO:0000256" key="6">
    <source>
        <dbReference type="ARBA" id="ARBA00022847"/>
    </source>
</evidence>
<feature type="transmembrane region" description="Helical" evidence="14">
    <location>
        <begin position="287"/>
        <end position="306"/>
    </location>
</feature>
<organism evidence="15 16">
    <name type="scientific">Maricaulis virginensis</name>
    <dbReference type="NCBI Taxonomy" id="144022"/>
    <lineage>
        <taxon>Bacteria</taxon>
        <taxon>Pseudomonadati</taxon>
        <taxon>Pseudomonadota</taxon>
        <taxon>Alphaproteobacteria</taxon>
        <taxon>Maricaulales</taxon>
        <taxon>Maricaulaceae</taxon>
        <taxon>Maricaulis</taxon>
    </lineage>
</organism>
<evidence type="ECO:0000256" key="11">
    <source>
        <dbReference type="ARBA" id="ARBA00023201"/>
    </source>
</evidence>
<evidence type="ECO:0000256" key="9">
    <source>
        <dbReference type="ARBA" id="ARBA00023065"/>
    </source>
</evidence>
<keyword evidence="10 14" id="KW-0472">Membrane</keyword>
<evidence type="ECO:0000256" key="10">
    <source>
        <dbReference type="ARBA" id="ARBA00023136"/>
    </source>
</evidence>
<dbReference type="Proteomes" id="UP001143486">
    <property type="component" value="Unassembled WGS sequence"/>
</dbReference>
<dbReference type="RefSeq" id="WP_271186910.1">
    <property type="nucleotide sequence ID" value="NZ_BSFE01000005.1"/>
</dbReference>
<accession>A0A9W6MNW7</accession>
<proteinExistence type="inferred from homology"/>
<sequence>MDIEALISLALYFVLMMAIGLYAYRKSTDDVSGYMLGGRQLNPAVASLSAGASDMSGWMLMGLPGAIFATGMSEAWIAIGLMIGAYFNYRLVAPRLRVYTEIADDAITIPDFFEKRFADHSRMLRVISAVVIIIFFTLYTSAGVVSGGKLFEASFGLDYRLGLFLTAGVVVAYTLFGGFLAVSLTDFVQGCIMFVALVLVPVVTIMQLGGFGPTVDALSTLSVDVGGWEKSYLSMIPQESLGLAAIGIISTMSWGLGYFGQPHIIVRFMAVRSLKDVAVMRRIGMSWMLITVLGAVLTGAAGLAYVKSQNIDVADGVPIARVIEAPTDATTFSELDNIDTTGAFSDGDVVLGDQETIFILLSQVIFHPYIAGFLLAAILAAIMSTISSQLLVSSSSLTEDFYKIFLRRGASQKELVLVGRLSVLAVSLVAIALAFDPDSNILNLVSNAWAGFGAAFGPVVLISLFWRGMTRLGAIAGMVTGAVTVLAWIYVFNLSGVMYEIVPGFIAATIAIIVVSMVSKDPESQVTDYFDEMTGILKKGELPGKE</sequence>
<feature type="transmembrane region" description="Helical" evidence="14">
    <location>
        <begin position="162"/>
        <end position="184"/>
    </location>
</feature>
<dbReference type="Gene3D" id="1.20.1730.10">
    <property type="entry name" value="Sodium/glucose cotransporter"/>
    <property type="match status" value="1"/>
</dbReference>
<comment type="caution">
    <text evidence="15">The sequence shown here is derived from an EMBL/GenBank/DDBJ whole genome shotgun (WGS) entry which is preliminary data.</text>
</comment>
<evidence type="ECO:0000256" key="8">
    <source>
        <dbReference type="ARBA" id="ARBA00023053"/>
    </source>
</evidence>
<evidence type="ECO:0000256" key="3">
    <source>
        <dbReference type="ARBA" id="ARBA00022448"/>
    </source>
</evidence>
<dbReference type="PROSITE" id="PS00456">
    <property type="entry name" value="NA_SOLUT_SYMP_1"/>
    <property type="match status" value="1"/>
</dbReference>
<gene>
    <name evidence="15" type="ORF">GCM10017621_20510</name>
</gene>
<dbReference type="EMBL" id="BSFE01000005">
    <property type="protein sequence ID" value="GLK52543.1"/>
    <property type="molecule type" value="Genomic_DNA"/>
</dbReference>
<reference evidence="15" key="1">
    <citation type="journal article" date="2014" name="Int. J. Syst. Evol. Microbiol.">
        <title>Complete genome sequence of Corynebacterium casei LMG S-19264T (=DSM 44701T), isolated from a smear-ripened cheese.</title>
        <authorList>
            <consortium name="US DOE Joint Genome Institute (JGI-PGF)"/>
            <person name="Walter F."/>
            <person name="Albersmeier A."/>
            <person name="Kalinowski J."/>
            <person name="Ruckert C."/>
        </authorList>
    </citation>
    <scope>NUCLEOTIDE SEQUENCE</scope>
    <source>
        <strain evidence="15">VKM B-1513</strain>
    </source>
</reference>
<keyword evidence="9 14" id="KW-0406">Ion transport</keyword>
<keyword evidence="14" id="KW-0997">Cell inner membrane</keyword>
<feature type="transmembrane region" description="Helical" evidence="14">
    <location>
        <begin position="241"/>
        <end position="266"/>
    </location>
</feature>
<comment type="subcellular location">
    <subcellularLocation>
        <location evidence="14">Cell inner membrane</location>
        <topology evidence="14">Multi-pass membrane protein</topology>
    </subcellularLocation>
    <subcellularLocation>
        <location evidence="1">Cell membrane</location>
        <topology evidence="1">Multi-pass membrane protein</topology>
    </subcellularLocation>
</comment>
<feature type="transmembrane region" description="Helical" evidence="14">
    <location>
        <begin position="6"/>
        <end position="24"/>
    </location>
</feature>
<dbReference type="GO" id="GO:0015824">
    <property type="term" value="P:proline transport"/>
    <property type="evidence" value="ECO:0007669"/>
    <property type="project" value="UniProtKB-UniRule"/>
</dbReference>
<dbReference type="InterPro" id="IPR011851">
    <property type="entry name" value="Na/Pro_symporter"/>
</dbReference>
<keyword evidence="4" id="KW-1003">Cell membrane</keyword>
<keyword evidence="3 14" id="KW-0813">Transport</keyword>
<evidence type="ECO:0000256" key="14">
    <source>
        <dbReference type="RuleBase" id="RU366012"/>
    </source>
</evidence>
<keyword evidence="8 14" id="KW-0915">Sodium</keyword>
<reference evidence="15" key="2">
    <citation type="submission" date="2023-01" db="EMBL/GenBank/DDBJ databases">
        <authorList>
            <person name="Sun Q."/>
            <person name="Evtushenko L."/>
        </authorList>
    </citation>
    <scope>NUCLEOTIDE SEQUENCE</scope>
    <source>
        <strain evidence="15">VKM B-1513</strain>
    </source>
</reference>
<feature type="transmembrane region" description="Helical" evidence="14">
    <location>
        <begin position="191"/>
        <end position="211"/>
    </location>
</feature>
<dbReference type="GO" id="GO:0005298">
    <property type="term" value="F:proline:sodium symporter activity"/>
    <property type="evidence" value="ECO:0007669"/>
    <property type="project" value="UniProtKB-UniRule"/>
</dbReference>
<dbReference type="InterPro" id="IPR018212">
    <property type="entry name" value="Na/solute_symporter_CS"/>
</dbReference>
<comment type="catalytic activity">
    <reaction evidence="12">
        <text>L-proline(in) + Na(+)(in) = L-proline(out) + Na(+)(out)</text>
        <dbReference type="Rhea" id="RHEA:28967"/>
        <dbReference type="ChEBI" id="CHEBI:29101"/>
        <dbReference type="ChEBI" id="CHEBI:60039"/>
    </reaction>
</comment>
<name>A0A9W6MNW7_9PROT</name>
<feature type="transmembrane region" description="Helical" evidence="14">
    <location>
        <begin position="415"/>
        <end position="435"/>
    </location>
</feature>
<dbReference type="GO" id="GO:0031402">
    <property type="term" value="F:sodium ion binding"/>
    <property type="evidence" value="ECO:0007669"/>
    <property type="project" value="UniProtKB-UniRule"/>
</dbReference>
<comment type="caution">
    <text evidence="14">Lacks conserved residue(s) required for the propagation of feature annotation.</text>
</comment>
<dbReference type="InterPro" id="IPR038377">
    <property type="entry name" value="Na/Glc_symporter_sf"/>
</dbReference>
<evidence type="ECO:0000313" key="15">
    <source>
        <dbReference type="EMBL" id="GLK52543.1"/>
    </source>
</evidence>
<feature type="transmembrane region" description="Helical" evidence="14">
    <location>
        <begin position="472"/>
        <end position="491"/>
    </location>
</feature>
<evidence type="ECO:0000256" key="13">
    <source>
        <dbReference type="RuleBase" id="RU362091"/>
    </source>
</evidence>
<evidence type="ECO:0000256" key="1">
    <source>
        <dbReference type="ARBA" id="ARBA00004651"/>
    </source>
</evidence>
<feature type="transmembrane region" description="Helical" evidence="14">
    <location>
        <begin position="123"/>
        <end position="142"/>
    </location>
</feature>
<comment type="similarity">
    <text evidence="2 13">Belongs to the sodium:solute symporter (SSF) (TC 2.A.21) family.</text>
</comment>
<evidence type="ECO:0000313" key="16">
    <source>
        <dbReference type="Proteomes" id="UP001143486"/>
    </source>
</evidence>
<keyword evidence="16" id="KW-1185">Reference proteome</keyword>
<dbReference type="PROSITE" id="PS50283">
    <property type="entry name" value="NA_SOLUT_SYMP_3"/>
    <property type="match status" value="1"/>
</dbReference>
<dbReference type="Pfam" id="PF00474">
    <property type="entry name" value="SSF"/>
    <property type="match status" value="2"/>
</dbReference>
<feature type="transmembrane region" description="Helical" evidence="14">
    <location>
        <begin position="67"/>
        <end position="87"/>
    </location>
</feature>
<evidence type="ECO:0000256" key="5">
    <source>
        <dbReference type="ARBA" id="ARBA00022692"/>
    </source>
</evidence>